<dbReference type="SUPFAM" id="SSF49503">
    <property type="entry name" value="Cupredoxins"/>
    <property type="match status" value="1"/>
</dbReference>
<evidence type="ECO:0000313" key="3">
    <source>
        <dbReference type="Proteomes" id="UP000019151"/>
    </source>
</evidence>
<feature type="chain" id="PRO_5004795509" evidence="1">
    <location>
        <begin position="21"/>
        <end position="191"/>
    </location>
</feature>
<dbReference type="InterPro" id="IPR008972">
    <property type="entry name" value="Cupredoxin"/>
</dbReference>
<dbReference type="AlphaFoldDB" id="W0RG85"/>
<dbReference type="RefSeq" id="WP_025410843.1">
    <property type="nucleotide sequence ID" value="NZ_CP007128.1"/>
</dbReference>
<dbReference type="HOGENOM" id="CLU_1419663_0_0_0"/>
<dbReference type="InParanoid" id="W0RG85"/>
<keyword evidence="3" id="KW-1185">Reference proteome</keyword>
<evidence type="ECO:0000256" key="1">
    <source>
        <dbReference type="SAM" id="SignalP"/>
    </source>
</evidence>
<dbReference type="STRING" id="861299.J421_1803"/>
<dbReference type="PROSITE" id="PS51257">
    <property type="entry name" value="PROKAR_LIPOPROTEIN"/>
    <property type="match status" value="1"/>
</dbReference>
<sequence>MRRSRTIMLSVILLAAQACADHPDTTGPGARTPAAASLAAAKVKQQPIQMFDRCDALTFNTLGAGTCIRPERGVTLPDFIAEIQRTGAAQAWRFEPGEVTIPLGTTLLAVNRGGEVHTFTEVAHFGGGRLQLLNDLSGNPIPAPECLALPASADVRPGGSFPDTPDEVGTELYQCCIHPWMRTTVHIRPRS</sequence>
<dbReference type="EMBL" id="CP007128">
    <property type="protein sequence ID" value="AHG89340.1"/>
    <property type="molecule type" value="Genomic_DNA"/>
</dbReference>
<dbReference type="OrthoDB" id="574459at2"/>
<name>W0RG85_9BACT</name>
<dbReference type="KEGG" id="gba:J421_1803"/>
<reference evidence="2 3" key="1">
    <citation type="journal article" date="2014" name="Genome Announc.">
        <title>Genome Sequence and Methylome of Soil Bacterium Gemmatirosa kalamazoonensis KBS708T, a Member of the Rarely Cultivated Gemmatimonadetes Phylum.</title>
        <authorList>
            <person name="Debruyn J.M."/>
            <person name="Radosevich M."/>
            <person name="Wommack K.E."/>
            <person name="Polson S.W."/>
            <person name="Hauser L.J."/>
            <person name="Fawaz M.N."/>
            <person name="Korlach J."/>
            <person name="Tsai Y.C."/>
        </authorList>
    </citation>
    <scope>NUCLEOTIDE SEQUENCE [LARGE SCALE GENOMIC DNA]</scope>
    <source>
        <strain evidence="2 3">KBS708</strain>
    </source>
</reference>
<proteinExistence type="predicted"/>
<keyword evidence="1" id="KW-0732">Signal</keyword>
<gene>
    <name evidence="2" type="ORF">J421_1803</name>
</gene>
<dbReference type="Proteomes" id="UP000019151">
    <property type="component" value="Chromosome"/>
</dbReference>
<accession>W0RG85</accession>
<feature type="signal peptide" evidence="1">
    <location>
        <begin position="1"/>
        <end position="20"/>
    </location>
</feature>
<evidence type="ECO:0000313" key="2">
    <source>
        <dbReference type="EMBL" id="AHG89340.1"/>
    </source>
</evidence>
<dbReference type="Gene3D" id="2.60.40.420">
    <property type="entry name" value="Cupredoxins - blue copper proteins"/>
    <property type="match status" value="1"/>
</dbReference>
<organism evidence="2 3">
    <name type="scientific">Gemmatirosa kalamazoonensis</name>
    <dbReference type="NCBI Taxonomy" id="861299"/>
    <lineage>
        <taxon>Bacteria</taxon>
        <taxon>Pseudomonadati</taxon>
        <taxon>Gemmatimonadota</taxon>
        <taxon>Gemmatimonadia</taxon>
        <taxon>Gemmatimonadales</taxon>
        <taxon>Gemmatimonadaceae</taxon>
        <taxon>Gemmatirosa</taxon>
    </lineage>
</organism>
<protein>
    <submittedName>
        <fullName evidence="2">Uncharacterized protein</fullName>
    </submittedName>
</protein>